<dbReference type="Proteomes" id="UP000256650">
    <property type="component" value="Unassembled WGS sequence"/>
</dbReference>
<proteinExistence type="predicted"/>
<dbReference type="RefSeq" id="WP_115550603.1">
    <property type="nucleotide sequence ID" value="NZ_CAONBV010000099.1"/>
</dbReference>
<dbReference type="OrthoDB" id="5330277at2"/>
<gene>
    <name evidence="2" type="ORF">CQA43_00140</name>
</gene>
<dbReference type="EMBL" id="NXLS01000001">
    <property type="protein sequence ID" value="RDU64269.1"/>
    <property type="molecule type" value="Genomic_DNA"/>
</dbReference>
<sequence>MAEKNPEIEFELLFKLSELASKTGFKIEQDKNNKNLFYLTEPNATIPFVTLDYNKESENARAYFTTSTLRECSDIFLRRVREIIGKRIARSRAESRESEDLQAGRRAEISRGEEIGTRDREFHQFYDSKICQQKLSLQERVKIHEFSKKIEKQYKQTPAYRQQAHEAYKKQSEIPLEFSQKQPPNYEAIQAQKEVSKVKESPKKDSKTLEKPKPTKEQSLGRGR</sequence>
<organism evidence="2 3">
    <name type="scientific">Helicobacter ganmani</name>
    <dbReference type="NCBI Taxonomy" id="60246"/>
    <lineage>
        <taxon>Bacteria</taxon>
        <taxon>Pseudomonadati</taxon>
        <taxon>Campylobacterota</taxon>
        <taxon>Epsilonproteobacteria</taxon>
        <taxon>Campylobacterales</taxon>
        <taxon>Helicobacteraceae</taxon>
        <taxon>Helicobacter</taxon>
    </lineage>
</organism>
<evidence type="ECO:0000256" key="1">
    <source>
        <dbReference type="SAM" id="MobiDB-lite"/>
    </source>
</evidence>
<feature type="compositionally biased region" description="Basic and acidic residues" evidence="1">
    <location>
        <begin position="163"/>
        <end position="172"/>
    </location>
</feature>
<feature type="compositionally biased region" description="Basic and acidic residues" evidence="1">
    <location>
        <begin position="194"/>
        <end position="216"/>
    </location>
</feature>
<name>A0A3D8IGF0_9HELI</name>
<evidence type="ECO:0000313" key="2">
    <source>
        <dbReference type="EMBL" id="RDU64269.1"/>
    </source>
</evidence>
<protein>
    <submittedName>
        <fullName evidence="2">Uncharacterized protein</fullName>
    </submittedName>
</protein>
<reference evidence="2 3" key="1">
    <citation type="submission" date="2018-04" db="EMBL/GenBank/DDBJ databases">
        <title>Novel Campyloabacter and Helicobacter Species and Strains.</title>
        <authorList>
            <person name="Mannion A.J."/>
            <person name="Shen Z."/>
            <person name="Fox J.G."/>
        </authorList>
    </citation>
    <scope>NUCLEOTIDE SEQUENCE [LARGE SCALE GENOMIC DNA]</scope>
    <source>
        <strain evidence="2 3">MIT 99-5101</strain>
    </source>
</reference>
<dbReference type="AlphaFoldDB" id="A0A3D8IGF0"/>
<keyword evidence="3" id="KW-1185">Reference proteome</keyword>
<evidence type="ECO:0000313" key="3">
    <source>
        <dbReference type="Proteomes" id="UP000256650"/>
    </source>
</evidence>
<comment type="caution">
    <text evidence="2">The sequence shown here is derived from an EMBL/GenBank/DDBJ whole genome shotgun (WGS) entry which is preliminary data.</text>
</comment>
<dbReference type="GeneID" id="82534703"/>
<accession>A0A3D8IGF0</accession>
<feature type="region of interest" description="Disordered" evidence="1">
    <location>
        <begin position="154"/>
        <end position="224"/>
    </location>
</feature>